<feature type="region of interest" description="Disordered" evidence="1">
    <location>
        <begin position="502"/>
        <end position="559"/>
    </location>
</feature>
<feature type="domain" description="Transcriptional regulatory protein RXT2 N-terminal" evidence="2">
    <location>
        <begin position="39"/>
        <end position="178"/>
    </location>
</feature>
<dbReference type="InterPro" id="IPR013904">
    <property type="entry name" value="RXT2_N"/>
</dbReference>
<reference evidence="3" key="1">
    <citation type="journal article" date="2020" name="Stud. Mycol.">
        <title>101 Dothideomycetes genomes: a test case for predicting lifestyles and emergence of pathogens.</title>
        <authorList>
            <person name="Haridas S."/>
            <person name="Albert R."/>
            <person name="Binder M."/>
            <person name="Bloem J."/>
            <person name="Labutti K."/>
            <person name="Salamov A."/>
            <person name="Andreopoulos B."/>
            <person name="Baker S."/>
            <person name="Barry K."/>
            <person name="Bills G."/>
            <person name="Bluhm B."/>
            <person name="Cannon C."/>
            <person name="Castanera R."/>
            <person name="Culley D."/>
            <person name="Daum C."/>
            <person name="Ezra D."/>
            <person name="Gonzalez J."/>
            <person name="Henrissat B."/>
            <person name="Kuo A."/>
            <person name="Liang C."/>
            <person name="Lipzen A."/>
            <person name="Lutzoni F."/>
            <person name="Magnuson J."/>
            <person name="Mondo S."/>
            <person name="Nolan M."/>
            <person name="Ohm R."/>
            <person name="Pangilinan J."/>
            <person name="Park H.-J."/>
            <person name="Ramirez L."/>
            <person name="Alfaro M."/>
            <person name="Sun H."/>
            <person name="Tritt A."/>
            <person name="Yoshinaga Y."/>
            <person name="Zwiers L.-H."/>
            <person name="Turgeon B."/>
            <person name="Goodwin S."/>
            <person name="Spatafora J."/>
            <person name="Crous P."/>
            <person name="Grigoriev I."/>
        </authorList>
    </citation>
    <scope>NUCLEOTIDE SEQUENCE</scope>
    <source>
        <strain evidence="3">CBS 113979</strain>
    </source>
</reference>
<proteinExistence type="predicted"/>
<dbReference type="PANTHER" id="PTHR28232:SF1">
    <property type="entry name" value="TRANSCRIPTIONAL REGULATORY PROTEIN RXT2"/>
    <property type="match status" value="1"/>
</dbReference>
<dbReference type="InterPro" id="IPR039602">
    <property type="entry name" value="Rxt2"/>
</dbReference>
<feature type="region of interest" description="Disordered" evidence="1">
    <location>
        <begin position="202"/>
        <end position="430"/>
    </location>
</feature>
<dbReference type="AlphaFoldDB" id="A0A6G1GPS1"/>
<feature type="compositionally biased region" description="Polar residues" evidence="1">
    <location>
        <begin position="239"/>
        <end position="263"/>
    </location>
</feature>
<feature type="compositionally biased region" description="Pro residues" evidence="1">
    <location>
        <begin position="401"/>
        <end position="419"/>
    </location>
</feature>
<evidence type="ECO:0000259" key="2">
    <source>
        <dbReference type="Pfam" id="PF08595"/>
    </source>
</evidence>
<protein>
    <recommendedName>
        <fullName evidence="2">Transcriptional regulatory protein RXT2 N-terminal domain-containing protein</fullName>
    </recommendedName>
</protein>
<name>A0A6G1GPS1_9PEZI</name>
<dbReference type="OrthoDB" id="441210at2759"/>
<sequence>MSAEAQKDSFLRTIAALRRKQARGDDASDDDDDGPVLTTNRGNKLKRRAKHVQQGRLDNPKGSETYKEKITHAGYERYIVSRNPPPYLDEYGEEIEEDSEFEDLEKPITRENPYEDIKIEELLAPLTSAAQLDSHPSMGPPYRSKDLPEMVDNACKMLQREQEKLWLLKKLMTTLRGDATWIPVGAMHTDYDEWLLQDVPQVGQPRAPCDTAMEDAEPNGHPNGLEVVKIPPLPRQQPPAESTAEQPQSNTETIPQPDATNDEQAVADEDTTKVDGQENGSSETIAGSDATMKDVEVPDAEAQVNGAVVDDQAAENNPPAQQNGSPTTQPANPLDTLPFPFAPAASTTTNQNGTSLPPTSAPLDPDDAASASNDADSSAPSHRMTTRRRAAASPRTSPGTSSPPSPTTSIPPPIHPHYLPPASANPFSTRDLALPPADASYAREYLLSLLGKQEEIVRSTSGLLSGLQKALRMRKEVRSWCRHEGHVGEMSDGEDWVDVEEWGLVEGQLGKGREEDEEEEDGGGHGHAGGGVGRERGERGTRGRGEEPRRRGRKRGAAS</sequence>
<dbReference type="Proteomes" id="UP000800041">
    <property type="component" value="Unassembled WGS sequence"/>
</dbReference>
<keyword evidence="4" id="KW-1185">Reference proteome</keyword>
<dbReference type="GO" id="GO:0005829">
    <property type="term" value="C:cytosol"/>
    <property type="evidence" value="ECO:0007669"/>
    <property type="project" value="TreeGrafter"/>
</dbReference>
<organism evidence="3 4">
    <name type="scientific">Aulographum hederae CBS 113979</name>
    <dbReference type="NCBI Taxonomy" id="1176131"/>
    <lineage>
        <taxon>Eukaryota</taxon>
        <taxon>Fungi</taxon>
        <taxon>Dikarya</taxon>
        <taxon>Ascomycota</taxon>
        <taxon>Pezizomycotina</taxon>
        <taxon>Dothideomycetes</taxon>
        <taxon>Pleosporomycetidae</taxon>
        <taxon>Aulographales</taxon>
        <taxon>Aulographaceae</taxon>
    </lineage>
</organism>
<accession>A0A6G1GPS1</accession>
<feature type="compositionally biased region" description="Low complexity" evidence="1">
    <location>
        <begin position="391"/>
        <end position="400"/>
    </location>
</feature>
<feature type="compositionally biased region" description="Basic and acidic residues" evidence="1">
    <location>
        <begin position="533"/>
        <end position="549"/>
    </location>
</feature>
<feature type="region of interest" description="Disordered" evidence="1">
    <location>
        <begin position="19"/>
        <end position="69"/>
    </location>
</feature>
<dbReference type="PANTHER" id="PTHR28232">
    <property type="entry name" value="TRANSCRIPTIONAL REGULATORY PROTEIN RXT2"/>
    <property type="match status" value="1"/>
</dbReference>
<dbReference type="GO" id="GO:0033698">
    <property type="term" value="C:Rpd3L complex"/>
    <property type="evidence" value="ECO:0007669"/>
    <property type="project" value="TreeGrafter"/>
</dbReference>
<feature type="compositionally biased region" description="Basic residues" evidence="1">
    <location>
        <begin position="43"/>
        <end position="53"/>
    </location>
</feature>
<feature type="compositionally biased region" description="Low complexity" evidence="1">
    <location>
        <begin position="354"/>
        <end position="381"/>
    </location>
</feature>
<dbReference type="Pfam" id="PF08595">
    <property type="entry name" value="RXT2_N"/>
    <property type="match status" value="1"/>
</dbReference>
<evidence type="ECO:0000313" key="4">
    <source>
        <dbReference type="Proteomes" id="UP000800041"/>
    </source>
</evidence>
<dbReference type="EMBL" id="ML977179">
    <property type="protein sequence ID" value="KAF1982935.1"/>
    <property type="molecule type" value="Genomic_DNA"/>
</dbReference>
<feature type="compositionally biased region" description="Basic and acidic residues" evidence="1">
    <location>
        <begin position="58"/>
        <end position="69"/>
    </location>
</feature>
<gene>
    <name evidence="3" type="ORF">K402DRAFT_466393</name>
</gene>
<feature type="compositionally biased region" description="Polar residues" evidence="1">
    <location>
        <begin position="314"/>
        <end position="331"/>
    </location>
</feature>
<evidence type="ECO:0000313" key="3">
    <source>
        <dbReference type="EMBL" id="KAF1982935.1"/>
    </source>
</evidence>
<evidence type="ECO:0000256" key="1">
    <source>
        <dbReference type="SAM" id="MobiDB-lite"/>
    </source>
</evidence>
<feature type="compositionally biased region" description="Basic residues" evidence="1">
    <location>
        <begin position="550"/>
        <end position="559"/>
    </location>
</feature>